<sequence>MDFCSKYAYDYGFDGSDEEDADMDSIKFNLKKIRKADTNIISFCFDKLIDTNQMFAGEPIKCKKCEAILTSRKSISSDQKIWKCEYCYENNEINISSLDQVPDQDQVTFLIEPAPQESSSSSTQSEASDDNKYLIYCIDISGSMNTYVTADGSSRSSPIMTRLAAVQVACIENLGMLKSLEPKKRVALSTFSDKVKFYSDGCSSNELVLGGSSPSVFGRMGFNFNSQTSHQSQDILSNKDELLAKANNESGDLKAVKDSHSILEKRIKALRTDGMTALGPALTFCIGFASRLAGSQIILCTDGCANVGIGSLQGNDPSSEVFYEELAKFAKSKGVVVNVITIEGTDCKLALLGKVADLTNGSINIVNPLNLNEEFKSILENRSIATEVNTKLIVNGKYLYIRDNNYEAAEAQAYESGDAEAKKELEKTRKSVLDKNIGNVNMGSEITYEFGIRRLNEEEKKDSNGLNKLPFQLQVSYTMPNGAKALKVFVKEQEFTRDREQAEKDILSKELFFANFAQKASSHVTKSNVKAARYKQHQLQQFNSRTNYEMPEMNQQMNVVFDMNPEAKSSAMTDLQSRDFNRAKKANRNFFK</sequence>
<dbReference type="OrthoDB" id="1724672at2759"/>
<dbReference type="GO" id="GO:0000149">
    <property type="term" value="F:SNARE binding"/>
    <property type="evidence" value="ECO:0007669"/>
    <property type="project" value="TreeGrafter"/>
</dbReference>
<dbReference type="GO" id="GO:0090110">
    <property type="term" value="P:COPII-coated vesicle cargo loading"/>
    <property type="evidence" value="ECO:0007669"/>
    <property type="project" value="TreeGrafter"/>
</dbReference>
<dbReference type="SUPFAM" id="SSF82919">
    <property type="entry name" value="Zn-finger domain of Sec23/24"/>
    <property type="match status" value="1"/>
</dbReference>
<dbReference type="GO" id="GO:0070971">
    <property type="term" value="C:endoplasmic reticulum exit site"/>
    <property type="evidence" value="ECO:0007669"/>
    <property type="project" value="TreeGrafter"/>
</dbReference>
<dbReference type="PANTHER" id="PTHR13803:SF36">
    <property type="entry name" value="TYPE A VON WILLEBRAND FACTOR DOMAIN-CONTAINING PROTEIN"/>
    <property type="match status" value="1"/>
</dbReference>
<dbReference type="Gene3D" id="2.30.30.380">
    <property type="entry name" value="Zn-finger domain of Sec23/24"/>
    <property type="match status" value="1"/>
</dbReference>
<name>A0A3M7QG18_BRAPC</name>
<evidence type="ECO:0000313" key="2">
    <source>
        <dbReference type="Proteomes" id="UP000276133"/>
    </source>
</evidence>
<dbReference type="Proteomes" id="UP000276133">
    <property type="component" value="Unassembled WGS sequence"/>
</dbReference>
<dbReference type="AlphaFoldDB" id="A0A3M7QG18"/>
<organism evidence="1 2">
    <name type="scientific">Brachionus plicatilis</name>
    <name type="common">Marine rotifer</name>
    <name type="synonym">Brachionus muelleri</name>
    <dbReference type="NCBI Taxonomy" id="10195"/>
    <lineage>
        <taxon>Eukaryota</taxon>
        <taxon>Metazoa</taxon>
        <taxon>Spiralia</taxon>
        <taxon>Gnathifera</taxon>
        <taxon>Rotifera</taxon>
        <taxon>Eurotatoria</taxon>
        <taxon>Monogononta</taxon>
        <taxon>Pseudotrocha</taxon>
        <taxon>Ploima</taxon>
        <taxon>Brachionidae</taxon>
        <taxon>Brachionus</taxon>
    </lineage>
</organism>
<dbReference type="GO" id="GO:0030127">
    <property type="term" value="C:COPII vesicle coat"/>
    <property type="evidence" value="ECO:0007669"/>
    <property type="project" value="InterPro"/>
</dbReference>
<dbReference type="PANTHER" id="PTHR13803">
    <property type="entry name" value="SEC24-RELATED PROTEIN"/>
    <property type="match status" value="1"/>
</dbReference>
<dbReference type="InterPro" id="IPR036174">
    <property type="entry name" value="Znf_Sec23_Sec24_sf"/>
</dbReference>
<accession>A0A3M7QG18</accession>
<proteinExistence type="predicted"/>
<gene>
    <name evidence="1" type="ORF">BpHYR1_048173</name>
</gene>
<reference evidence="1 2" key="1">
    <citation type="journal article" date="2018" name="Sci. Rep.">
        <title>Genomic signatures of local adaptation to the degree of environmental predictability in rotifers.</title>
        <authorList>
            <person name="Franch-Gras L."/>
            <person name="Hahn C."/>
            <person name="Garcia-Roger E.M."/>
            <person name="Carmona M.J."/>
            <person name="Serra M."/>
            <person name="Gomez A."/>
        </authorList>
    </citation>
    <scope>NUCLEOTIDE SEQUENCE [LARGE SCALE GENOMIC DNA]</scope>
    <source>
        <strain evidence="1">HYR1</strain>
    </source>
</reference>
<evidence type="ECO:0000313" key="1">
    <source>
        <dbReference type="EMBL" id="RNA10386.1"/>
    </source>
</evidence>
<dbReference type="STRING" id="10195.A0A3M7QG18"/>
<dbReference type="InterPro" id="IPR050550">
    <property type="entry name" value="SEC23_SEC24_subfamily"/>
</dbReference>
<keyword evidence="2" id="KW-1185">Reference proteome</keyword>
<comment type="caution">
    <text evidence="1">The sequence shown here is derived from an EMBL/GenBank/DDBJ whole genome shotgun (WGS) entry which is preliminary data.</text>
</comment>
<dbReference type="GO" id="GO:0006886">
    <property type="term" value="P:intracellular protein transport"/>
    <property type="evidence" value="ECO:0007669"/>
    <property type="project" value="InterPro"/>
</dbReference>
<dbReference type="SUPFAM" id="SSF53300">
    <property type="entry name" value="vWA-like"/>
    <property type="match status" value="1"/>
</dbReference>
<protein>
    <submittedName>
        <fullName evidence="1">Circularly permutated Ras 1-like</fullName>
    </submittedName>
</protein>
<dbReference type="EMBL" id="REGN01006225">
    <property type="protein sequence ID" value="RNA10386.1"/>
    <property type="molecule type" value="Genomic_DNA"/>
</dbReference>
<dbReference type="GO" id="GO:0008270">
    <property type="term" value="F:zinc ion binding"/>
    <property type="evidence" value="ECO:0007669"/>
    <property type="project" value="InterPro"/>
</dbReference>
<dbReference type="Gene3D" id="3.40.50.410">
    <property type="entry name" value="von Willebrand factor, type A domain"/>
    <property type="match status" value="1"/>
</dbReference>
<dbReference type="InterPro" id="IPR036465">
    <property type="entry name" value="vWFA_dom_sf"/>
</dbReference>